<feature type="non-terminal residue" evidence="1">
    <location>
        <position position="92"/>
    </location>
</feature>
<comment type="caution">
    <text evidence="1">The sequence shown here is derived from an EMBL/GenBank/DDBJ whole genome shotgun (WGS) entry which is preliminary data.</text>
</comment>
<organism evidence="1 2">
    <name type="scientific">Toxoplasma gondii ARI</name>
    <dbReference type="NCBI Taxonomy" id="1074872"/>
    <lineage>
        <taxon>Eukaryota</taxon>
        <taxon>Sar</taxon>
        <taxon>Alveolata</taxon>
        <taxon>Apicomplexa</taxon>
        <taxon>Conoidasida</taxon>
        <taxon>Coccidia</taxon>
        <taxon>Eucoccidiorida</taxon>
        <taxon>Eimeriorina</taxon>
        <taxon>Sarcocystidae</taxon>
        <taxon>Toxoplasma</taxon>
    </lineage>
</organism>
<name>A0A139XI54_TOXGO</name>
<dbReference type="EMBL" id="AGQS02006134">
    <property type="protein sequence ID" value="KYF38454.1"/>
    <property type="molecule type" value="Genomic_DNA"/>
</dbReference>
<dbReference type="AlphaFoldDB" id="A0A139XI54"/>
<evidence type="ECO:0000313" key="1">
    <source>
        <dbReference type="EMBL" id="KYF38454.1"/>
    </source>
</evidence>
<sequence length="92" mass="10525">VVMQSVWEMVGRIAQAPEMLEEKVPGACGAPRGPTSLWHELSTCWMWRRLMGRLVREGRVVAYLRGWVRGYWLCVVVQSVSEIVEGFFQGQT</sequence>
<gene>
    <name evidence="1" type="ORF">TGARI_372760</name>
</gene>
<feature type="non-terminal residue" evidence="1">
    <location>
        <position position="1"/>
    </location>
</feature>
<protein>
    <submittedName>
        <fullName evidence="1">Uncharacterized protein</fullName>
    </submittedName>
</protein>
<dbReference type="VEuPathDB" id="ToxoDB:TGARI_372760"/>
<reference evidence="1 2" key="1">
    <citation type="journal article" date="2016" name="Nat. Commun.">
        <title>Local admixture of amplified and diversified secreted pathogenesis determinants shapes mosaic Toxoplasma gondii genomes.</title>
        <authorList>
            <person name="Lorenzi H."/>
            <person name="Khan A."/>
            <person name="Behnke M.S."/>
            <person name="Namasivayam S."/>
            <person name="Swapna L.S."/>
            <person name="Hadjithomas M."/>
            <person name="Karamycheva S."/>
            <person name="Pinney D."/>
            <person name="Brunk B.P."/>
            <person name="Ajioka J.W."/>
            <person name="Ajzenberg D."/>
            <person name="Boothroyd J.C."/>
            <person name="Boyle J.P."/>
            <person name="Darde M.L."/>
            <person name="Diaz-Miranda M.A."/>
            <person name="Dubey J.P."/>
            <person name="Fritz H.M."/>
            <person name="Gennari S.M."/>
            <person name="Gregory B.D."/>
            <person name="Kim K."/>
            <person name="Saeij J.P."/>
            <person name="Su C."/>
            <person name="White M.W."/>
            <person name="Zhu X.Q."/>
            <person name="Howe D.K."/>
            <person name="Rosenthal B.M."/>
            <person name="Grigg M.E."/>
            <person name="Parkinson J."/>
            <person name="Liu L."/>
            <person name="Kissinger J.C."/>
            <person name="Roos D.S."/>
            <person name="Sibley L.D."/>
        </authorList>
    </citation>
    <scope>NUCLEOTIDE SEQUENCE [LARGE SCALE GENOMIC DNA]</scope>
    <source>
        <strain evidence="1 2">ARI</strain>
    </source>
</reference>
<evidence type="ECO:0000313" key="2">
    <source>
        <dbReference type="Proteomes" id="UP000074247"/>
    </source>
</evidence>
<proteinExistence type="predicted"/>
<dbReference type="Proteomes" id="UP000074247">
    <property type="component" value="Unassembled WGS sequence"/>
</dbReference>
<accession>A0A139XI54</accession>